<protein>
    <submittedName>
        <fullName evidence="1">Uncharacterized protein</fullName>
    </submittedName>
</protein>
<dbReference type="RefSeq" id="WP_129004024.1">
    <property type="nucleotide sequence ID" value="NZ_SDHZ01000002.1"/>
</dbReference>
<name>A0A4Q1D545_9BACT</name>
<proteinExistence type="predicted"/>
<keyword evidence="2" id="KW-1185">Reference proteome</keyword>
<organism evidence="1 2">
    <name type="scientific">Filimonas effusa</name>
    <dbReference type="NCBI Taxonomy" id="2508721"/>
    <lineage>
        <taxon>Bacteria</taxon>
        <taxon>Pseudomonadati</taxon>
        <taxon>Bacteroidota</taxon>
        <taxon>Chitinophagia</taxon>
        <taxon>Chitinophagales</taxon>
        <taxon>Chitinophagaceae</taxon>
        <taxon>Filimonas</taxon>
    </lineage>
</organism>
<reference evidence="1 2" key="1">
    <citation type="submission" date="2019-01" db="EMBL/GenBank/DDBJ databases">
        <title>Filimonas sp. strain TTM-71.</title>
        <authorList>
            <person name="Chen W.-M."/>
        </authorList>
    </citation>
    <scope>NUCLEOTIDE SEQUENCE [LARGE SCALE GENOMIC DNA]</scope>
    <source>
        <strain evidence="1 2">TTM-71</strain>
    </source>
</reference>
<gene>
    <name evidence="1" type="ORF">ESB13_13205</name>
</gene>
<dbReference type="AlphaFoldDB" id="A0A4Q1D545"/>
<evidence type="ECO:0000313" key="2">
    <source>
        <dbReference type="Proteomes" id="UP000290545"/>
    </source>
</evidence>
<evidence type="ECO:0000313" key="1">
    <source>
        <dbReference type="EMBL" id="RXK83076.1"/>
    </source>
</evidence>
<accession>A0A4Q1D545</accession>
<sequence>MTKILIGFLAIVLGVAGSTLIASPKKNQMAGATGGYVYVKNAGPGYRQINTSDYNGYNCNTTEYGGSVCGYYVTEYGAGIVTAATYTDAEVAEFASGYSAKLRAIQTVAMEPYRGTYEEFIFE</sequence>
<comment type="caution">
    <text evidence="1">The sequence shown here is derived from an EMBL/GenBank/DDBJ whole genome shotgun (WGS) entry which is preliminary data.</text>
</comment>
<dbReference type="EMBL" id="SDHZ01000002">
    <property type="protein sequence ID" value="RXK83076.1"/>
    <property type="molecule type" value="Genomic_DNA"/>
</dbReference>
<dbReference type="Proteomes" id="UP000290545">
    <property type="component" value="Unassembled WGS sequence"/>
</dbReference>